<dbReference type="AlphaFoldDB" id="A0A7I9VY84"/>
<proteinExistence type="predicted"/>
<accession>A0A7I9VY84</accession>
<gene>
    <name evidence="1" type="ORF">MAGR_14580</name>
</gene>
<evidence type="ECO:0000313" key="1">
    <source>
        <dbReference type="EMBL" id="GFG50017.1"/>
    </source>
</evidence>
<protein>
    <submittedName>
        <fullName evidence="1">Uncharacterized protein</fullName>
    </submittedName>
</protein>
<name>A0A7I9VY84_MYCAG</name>
<comment type="caution">
    <text evidence="1">The sequence shown here is derived from an EMBL/GenBank/DDBJ whole genome shotgun (WGS) entry which is preliminary data.</text>
</comment>
<evidence type="ECO:0000313" key="2">
    <source>
        <dbReference type="Proteomes" id="UP000465302"/>
    </source>
</evidence>
<organism evidence="1 2">
    <name type="scientific">Mycolicibacterium agri</name>
    <name type="common">Mycobacterium agri</name>
    <dbReference type="NCBI Taxonomy" id="36811"/>
    <lineage>
        <taxon>Bacteria</taxon>
        <taxon>Bacillati</taxon>
        <taxon>Actinomycetota</taxon>
        <taxon>Actinomycetes</taxon>
        <taxon>Mycobacteriales</taxon>
        <taxon>Mycobacteriaceae</taxon>
        <taxon>Mycolicibacterium</taxon>
    </lineage>
</organism>
<dbReference type="EMBL" id="BLKS01000001">
    <property type="protein sequence ID" value="GFG50017.1"/>
    <property type="molecule type" value="Genomic_DNA"/>
</dbReference>
<reference evidence="1 2" key="1">
    <citation type="journal article" date="2019" name="Emerg. Microbes Infect.">
        <title>Comprehensive subspecies identification of 175 nontuberculous mycobacteria species based on 7547 genomic profiles.</title>
        <authorList>
            <person name="Matsumoto Y."/>
            <person name="Kinjo T."/>
            <person name="Motooka D."/>
            <person name="Nabeya D."/>
            <person name="Jung N."/>
            <person name="Uechi K."/>
            <person name="Horii T."/>
            <person name="Iida T."/>
            <person name="Fujita J."/>
            <person name="Nakamura S."/>
        </authorList>
    </citation>
    <scope>NUCLEOTIDE SEQUENCE [LARGE SCALE GENOMIC DNA]</scope>
    <source>
        <strain evidence="1 2">JCM 6377</strain>
    </source>
</reference>
<dbReference type="Proteomes" id="UP000465302">
    <property type="component" value="Unassembled WGS sequence"/>
</dbReference>
<sequence>MRCTGLLHGMLNRFSMCRLIWEPSPRMKRPPEYACTSQAMLATVIGLRANATAMLVPNSIDVVCSAASTSGRNGS</sequence>